<evidence type="ECO:0008006" key="5">
    <source>
        <dbReference type="Google" id="ProtNLM"/>
    </source>
</evidence>
<dbReference type="Proteomes" id="UP001354931">
    <property type="component" value="Unassembled WGS sequence"/>
</dbReference>
<evidence type="ECO:0000256" key="2">
    <source>
        <dbReference type="SAM" id="Phobius"/>
    </source>
</evidence>
<feature type="transmembrane region" description="Helical" evidence="2">
    <location>
        <begin position="61"/>
        <end position="82"/>
    </location>
</feature>
<keyword evidence="4" id="KW-1185">Reference proteome</keyword>
<evidence type="ECO:0000256" key="1">
    <source>
        <dbReference type="SAM" id="MobiDB-lite"/>
    </source>
</evidence>
<gene>
    <name evidence="3" type="ORF">OKJ99_19350</name>
</gene>
<dbReference type="EMBL" id="JAOZYC010000122">
    <property type="protein sequence ID" value="MEB8339648.1"/>
    <property type="molecule type" value="Genomic_DNA"/>
</dbReference>
<protein>
    <recommendedName>
        <fullName evidence="5">Integral membrane protein</fullName>
    </recommendedName>
</protein>
<dbReference type="RefSeq" id="WP_326017951.1">
    <property type="nucleotide sequence ID" value="NZ_JAOZYC010000122.1"/>
</dbReference>
<accession>A0ABU6F6Q5</accession>
<feature type="compositionally biased region" description="Low complexity" evidence="1">
    <location>
        <begin position="10"/>
        <end position="24"/>
    </location>
</feature>
<feature type="transmembrane region" description="Helical" evidence="2">
    <location>
        <begin position="116"/>
        <end position="135"/>
    </location>
</feature>
<keyword evidence="2" id="KW-0812">Transmembrane</keyword>
<sequence>MTTPPPQNPGPYGQQGPGYAQTPGYGQAPGHAPGYGYGYGYGYGPGLGVPPMMEMPSSVRVARVLAFVLVGLSIIGSIAMGALMGAEAAGQVLGSSLLVLVIGGFALRFGSAGNSARVTVIVLASAQILLFLSTMGRSRSASGILPLAGTIVVIVLLSQASARQWFKRPR</sequence>
<name>A0ABU6F6Q5_9ACTN</name>
<feature type="transmembrane region" description="Helical" evidence="2">
    <location>
        <begin position="141"/>
        <end position="160"/>
    </location>
</feature>
<feature type="region of interest" description="Disordered" evidence="1">
    <location>
        <begin position="1"/>
        <end position="24"/>
    </location>
</feature>
<reference evidence="3 4" key="1">
    <citation type="submission" date="2022-10" db="EMBL/GenBank/DDBJ databases">
        <authorList>
            <person name="Xie J."/>
            <person name="Shen N."/>
        </authorList>
    </citation>
    <scope>NUCLEOTIDE SEQUENCE [LARGE SCALE GENOMIC DNA]</scope>
    <source>
        <strain evidence="3 4">YIM65594</strain>
    </source>
</reference>
<keyword evidence="2" id="KW-1133">Transmembrane helix</keyword>
<evidence type="ECO:0000313" key="3">
    <source>
        <dbReference type="EMBL" id="MEB8339648.1"/>
    </source>
</evidence>
<comment type="caution">
    <text evidence="3">The sequence shown here is derived from an EMBL/GenBank/DDBJ whole genome shotgun (WGS) entry which is preliminary data.</text>
</comment>
<evidence type="ECO:0000313" key="4">
    <source>
        <dbReference type="Proteomes" id="UP001354931"/>
    </source>
</evidence>
<proteinExistence type="predicted"/>
<keyword evidence="2" id="KW-0472">Membrane</keyword>
<feature type="transmembrane region" description="Helical" evidence="2">
    <location>
        <begin position="88"/>
        <end position="109"/>
    </location>
</feature>
<organism evidence="3 4">
    <name type="scientific">Streptomyces endophyticus</name>
    <dbReference type="NCBI Taxonomy" id="714166"/>
    <lineage>
        <taxon>Bacteria</taxon>
        <taxon>Bacillati</taxon>
        <taxon>Actinomycetota</taxon>
        <taxon>Actinomycetes</taxon>
        <taxon>Kitasatosporales</taxon>
        <taxon>Streptomycetaceae</taxon>
        <taxon>Streptomyces</taxon>
    </lineage>
</organism>